<reference evidence="1" key="1">
    <citation type="journal article" date="2012" name="PLoS ONE">
        <title>Gene sets for utilization of primary and secondary nutrition supplies in the distal gut of endangered iberian lynx.</title>
        <authorList>
            <person name="Alcaide M."/>
            <person name="Messina E."/>
            <person name="Richter M."/>
            <person name="Bargiela R."/>
            <person name="Peplies J."/>
            <person name="Huws S.A."/>
            <person name="Newbold C.J."/>
            <person name="Golyshin P.N."/>
            <person name="Simon M.A."/>
            <person name="Lopez G."/>
            <person name="Yakimov M.M."/>
            <person name="Ferrer M."/>
        </authorList>
    </citation>
    <scope>NUCLEOTIDE SEQUENCE</scope>
</reference>
<organism evidence="1">
    <name type="scientific">gut metagenome</name>
    <dbReference type="NCBI Taxonomy" id="749906"/>
    <lineage>
        <taxon>unclassified sequences</taxon>
        <taxon>metagenomes</taxon>
        <taxon>organismal metagenomes</taxon>
    </lineage>
</organism>
<gene>
    <name evidence="1" type="ORF">EVA_10213</name>
</gene>
<evidence type="ECO:0000313" key="1">
    <source>
        <dbReference type="EMBL" id="EJX01681.1"/>
    </source>
</evidence>
<comment type="caution">
    <text evidence="1">The sequence shown here is derived from an EMBL/GenBank/DDBJ whole genome shotgun (WGS) entry which is preliminary data.</text>
</comment>
<protein>
    <submittedName>
        <fullName evidence="1">Uncharacterized protein</fullName>
    </submittedName>
</protein>
<sequence>MLHLKRVRRFPPDIQAFHLPVLLLIKHQKAIRIQAV</sequence>
<name>J9CNJ4_9ZZZZ</name>
<dbReference type="AlphaFoldDB" id="J9CNJ4"/>
<dbReference type="EMBL" id="AMCI01002863">
    <property type="protein sequence ID" value="EJX01681.1"/>
    <property type="molecule type" value="Genomic_DNA"/>
</dbReference>
<accession>J9CNJ4</accession>
<proteinExistence type="predicted"/>